<protein>
    <submittedName>
        <fullName evidence="3">Helix-turn-helix domain-containing protein</fullName>
    </submittedName>
</protein>
<evidence type="ECO:0000256" key="1">
    <source>
        <dbReference type="SAM" id="MobiDB-lite"/>
    </source>
</evidence>
<evidence type="ECO:0000259" key="2">
    <source>
        <dbReference type="PROSITE" id="PS50943"/>
    </source>
</evidence>
<dbReference type="CDD" id="cd00093">
    <property type="entry name" value="HTH_XRE"/>
    <property type="match status" value="1"/>
</dbReference>
<dbReference type="RefSeq" id="WP_245571952.1">
    <property type="nucleotide sequence ID" value="NZ_CP091521.1"/>
</dbReference>
<dbReference type="SMART" id="SM00530">
    <property type="entry name" value="HTH_XRE"/>
    <property type="match status" value="1"/>
</dbReference>
<dbReference type="EMBL" id="CP091521">
    <property type="protein sequence ID" value="UOP04651.1"/>
    <property type="molecule type" value="Genomic_DNA"/>
</dbReference>
<evidence type="ECO:0000313" key="3">
    <source>
        <dbReference type="EMBL" id="UOP04651.1"/>
    </source>
</evidence>
<feature type="compositionally biased region" description="Polar residues" evidence="1">
    <location>
        <begin position="107"/>
        <end position="122"/>
    </location>
</feature>
<organism evidence="3 4">
    <name type="scientific">Conchiformibius kuhniae</name>
    <dbReference type="NCBI Taxonomy" id="211502"/>
    <lineage>
        <taxon>Bacteria</taxon>
        <taxon>Pseudomonadati</taxon>
        <taxon>Pseudomonadota</taxon>
        <taxon>Betaproteobacteria</taxon>
        <taxon>Neisseriales</taxon>
        <taxon>Neisseriaceae</taxon>
        <taxon>Conchiformibius</taxon>
    </lineage>
</organism>
<reference evidence="3" key="1">
    <citation type="journal article" date="2022" name="Res Sq">
        <title>Evolution of multicellular longitudinally dividing oral cavity symbionts (Neisseriaceae).</title>
        <authorList>
            <person name="Nyongesa S."/>
            <person name="Weber P."/>
            <person name="Bernet E."/>
            <person name="Pullido F."/>
            <person name="Nieckarz M."/>
            <person name="Delaby M."/>
            <person name="Nieves C."/>
            <person name="Viehboeck T."/>
            <person name="Krause N."/>
            <person name="Rivera-Millot A."/>
            <person name="Nakamura A."/>
            <person name="Vischer N."/>
            <person name="VanNieuwenhze M."/>
            <person name="Brun Y."/>
            <person name="Cava F."/>
            <person name="Bulgheresi S."/>
            <person name="Veyrier F."/>
        </authorList>
    </citation>
    <scope>NUCLEOTIDE SEQUENCE</scope>
    <source>
        <strain evidence="3">17694</strain>
    </source>
</reference>
<dbReference type="GO" id="GO:0003677">
    <property type="term" value="F:DNA binding"/>
    <property type="evidence" value="ECO:0007669"/>
    <property type="project" value="InterPro"/>
</dbReference>
<dbReference type="InterPro" id="IPR001387">
    <property type="entry name" value="Cro/C1-type_HTH"/>
</dbReference>
<reference evidence="3" key="2">
    <citation type="submission" date="2024-09" db="EMBL/GenBank/DDBJ databases">
        <authorList>
            <person name="Veyrier F.J."/>
        </authorList>
    </citation>
    <scope>NUCLEOTIDE SEQUENCE</scope>
    <source>
        <strain evidence="3">17694</strain>
    </source>
</reference>
<evidence type="ECO:0000313" key="4">
    <source>
        <dbReference type="Proteomes" id="UP000831534"/>
    </source>
</evidence>
<proteinExistence type="predicted"/>
<keyword evidence="4" id="KW-1185">Reference proteome</keyword>
<dbReference type="InterPro" id="IPR010982">
    <property type="entry name" value="Lambda_DNA-bd_dom_sf"/>
</dbReference>
<dbReference type="KEGG" id="ckh:LVJ77_10645"/>
<accession>A0A8T9MTR4</accession>
<sequence>MVETSEKIGFLQPFFNIFSSVFRNFGAREMALHEKIRELREVKGWSQELMAEKMEMSTSGYARLERGESKLDWEKLERVAAIFKIDIVQLIEAEEKGLTIQQNIGFSESTSNNNARNHTATGESPAYYGSDNSGLIVELEKLKVKVTMQEQVIETQKSEIQTLKNWIASLQKDSGS</sequence>
<name>A0A8T9MTR4_9NEIS</name>
<gene>
    <name evidence="3" type="ORF">LVJ77_10645</name>
</gene>
<dbReference type="Proteomes" id="UP000831534">
    <property type="component" value="Chromosome"/>
</dbReference>
<dbReference type="SUPFAM" id="SSF47413">
    <property type="entry name" value="lambda repressor-like DNA-binding domains"/>
    <property type="match status" value="1"/>
</dbReference>
<dbReference type="PROSITE" id="PS50943">
    <property type="entry name" value="HTH_CROC1"/>
    <property type="match status" value="1"/>
</dbReference>
<feature type="region of interest" description="Disordered" evidence="1">
    <location>
        <begin position="107"/>
        <end position="127"/>
    </location>
</feature>
<dbReference type="Gene3D" id="1.10.260.40">
    <property type="entry name" value="lambda repressor-like DNA-binding domains"/>
    <property type="match status" value="1"/>
</dbReference>
<feature type="domain" description="HTH cro/C1-type" evidence="2">
    <location>
        <begin position="36"/>
        <end position="90"/>
    </location>
</feature>
<dbReference type="Pfam" id="PF01381">
    <property type="entry name" value="HTH_3"/>
    <property type="match status" value="1"/>
</dbReference>
<dbReference type="AlphaFoldDB" id="A0A8T9MTR4"/>